<comment type="caution">
    <text evidence="2">The sequence shown here is derived from an EMBL/GenBank/DDBJ whole genome shotgun (WGS) entry which is preliminary data.</text>
</comment>
<sequence length="185" mass="21579">MKFLIIPLFLLSFTLHDKTVDNALPCICKLQHTFPTPPVSDQTLFYIQRTPNHNTIMYDLNMKKGKLDTEEPVHAYWIRYGENGQKEELSYIQRQFAYGLKTRKLADNRFELSFVSYKKQLLYLEWSALLNRYRIHTTINGKTIDVNKVFLQIEGGSFWVPNVVCVEVKGTDPTTGKEVVQLFKP</sequence>
<name>A0AAE3UAS4_9BACT</name>
<feature type="domain" description="DUF4833" evidence="1">
    <location>
        <begin position="45"/>
        <end position="180"/>
    </location>
</feature>
<organism evidence="2 5">
    <name type="scientific">Xanthocytophaga flava</name>
    <dbReference type="NCBI Taxonomy" id="3048013"/>
    <lineage>
        <taxon>Bacteria</taxon>
        <taxon>Pseudomonadati</taxon>
        <taxon>Bacteroidota</taxon>
        <taxon>Cytophagia</taxon>
        <taxon>Cytophagales</taxon>
        <taxon>Rhodocytophagaceae</taxon>
        <taxon>Xanthocytophaga</taxon>
    </lineage>
</organism>
<dbReference type="Pfam" id="PF16117">
    <property type="entry name" value="DUF4833"/>
    <property type="match status" value="1"/>
</dbReference>
<accession>A0AAE3UAS4</accession>
<dbReference type="EMBL" id="JASJOS010000024">
    <property type="protein sequence ID" value="MDJ1485821.1"/>
    <property type="molecule type" value="Genomic_DNA"/>
</dbReference>
<dbReference type="InterPro" id="IPR032269">
    <property type="entry name" value="DUF4833"/>
</dbReference>
<evidence type="ECO:0000313" key="5">
    <source>
        <dbReference type="Proteomes" id="UP001241110"/>
    </source>
</evidence>
<evidence type="ECO:0000313" key="3">
    <source>
        <dbReference type="EMBL" id="MDJ1497146.1"/>
    </source>
</evidence>
<dbReference type="AlphaFoldDB" id="A0AAE3UAS4"/>
<gene>
    <name evidence="2" type="ORF">QNI16_35395</name>
    <name evidence="3" type="ORF">QNI19_29680</name>
</gene>
<dbReference type="Proteomes" id="UP001228581">
    <property type="component" value="Unassembled WGS sequence"/>
</dbReference>
<dbReference type="Proteomes" id="UP001241110">
    <property type="component" value="Unassembled WGS sequence"/>
</dbReference>
<evidence type="ECO:0000313" key="2">
    <source>
        <dbReference type="EMBL" id="MDJ1485821.1"/>
    </source>
</evidence>
<evidence type="ECO:0000313" key="4">
    <source>
        <dbReference type="Proteomes" id="UP001228581"/>
    </source>
</evidence>
<dbReference type="RefSeq" id="WP_313988874.1">
    <property type="nucleotide sequence ID" value="NZ_JASJOS010000024.1"/>
</dbReference>
<dbReference type="EMBL" id="JASJOT010000029">
    <property type="protein sequence ID" value="MDJ1497146.1"/>
    <property type="molecule type" value="Genomic_DNA"/>
</dbReference>
<evidence type="ECO:0000259" key="1">
    <source>
        <dbReference type="Pfam" id="PF16117"/>
    </source>
</evidence>
<keyword evidence="4" id="KW-1185">Reference proteome</keyword>
<protein>
    <submittedName>
        <fullName evidence="2">DUF4833 domain-containing protein</fullName>
    </submittedName>
</protein>
<proteinExistence type="predicted"/>
<reference evidence="2 4" key="1">
    <citation type="submission" date="2023-05" db="EMBL/GenBank/DDBJ databases">
        <authorList>
            <person name="Zhang X."/>
        </authorList>
    </citation>
    <scope>NUCLEOTIDE SEQUENCE</scope>
    <source>
        <strain evidence="3 4">DM2B3-1</strain>
        <strain evidence="2">YF14B1</strain>
    </source>
</reference>